<evidence type="ECO:0000313" key="5">
    <source>
        <dbReference type="Proteomes" id="UP000324767"/>
    </source>
</evidence>
<gene>
    <name evidence="4" type="ORF">FRX48_02656</name>
</gene>
<dbReference type="InterPro" id="IPR006683">
    <property type="entry name" value="Thioestr_dom"/>
</dbReference>
<accession>A0A5M8PX56</accession>
<evidence type="ECO:0000256" key="1">
    <source>
        <dbReference type="SAM" id="MobiDB-lite"/>
    </source>
</evidence>
<evidence type="ECO:0000256" key="2">
    <source>
        <dbReference type="SAM" id="Phobius"/>
    </source>
</evidence>
<feature type="region of interest" description="Disordered" evidence="1">
    <location>
        <begin position="1"/>
        <end position="58"/>
    </location>
</feature>
<feature type="compositionally biased region" description="Low complexity" evidence="1">
    <location>
        <begin position="29"/>
        <end position="54"/>
    </location>
</feature>
<organism evidence="4 5">
    <name type="scientific">Lasallia pustulata</name>
    <dbReference type="NCBI Taxonomy" id="136370"/>
    <lineage>
        <taxon>Eukaryota</taxon>
        <taxon>Fungi</taxon>
        <taxon>Dikarya</taxon>
        <taxon>Ascomycota</taxon>
        <taxon>Pezizomycotina</taxon>
        <taxon>Lecanoromycetes</taxon>
        <taxon>OSLEUM clade</taxon>
        <taxon>Umbilicariomycetidae</taxon>
        <taxon>Umbilicariales</taxon>
        <taxon>Umbilicariaceae</taxon>
        <taxon>Lasallia</taxon>
    </lineage>
</organism>
<dbReference type="PANTHER" id="PTHR47260">
    <property type="entry name" value="UPF0644 PROTEIN PB2B4.06"/>
    <property type="match status" value="1"/>
</dbReference>
<keyword evidence="2" id="KW-1133">Transmembrane helix</keyword>
<comment type="caution">
    <text evidence="4">The sequence shown here is derived from an EMBL/GenBank/DDBJ whole genome shotgun (WGS) entry which is preliminary data.</text>
</comment>
<name>A0A5M8PX56_9LECA</name>
<feature type="compositionally biased region" description="Basic residues" evidence="1">
    <location>
        <begin position="1"/>
        <end position="11"/>
    </location>
</feature>
<dbReference type="AlphaFoldDB" id="A0A5M8PX56"/>
<dbReference type="SUPFAM" id="SSF54637">
    <property type="entry name" value="Thioesterase/thiol ester dehydrase-isomerase"/>
    <property type="match status" value="1"/>
</dbReference>
<evidence type="ECO:0000259" key="3">
    <source>
        <dbReference type="Pfam" id="PF03061"/>
    </source>
</evidence>
<reference evidence="4 5" key="1">
    <citation type="submission" date="2019-09" db="EMBL/GenBank/DDBJ databases">
        <title>The hologenome of the rock-dwelling lichen Lasallia pustulata.</title>
        <authorList>
            <person name="Greshake Tzovaras B."/>
            <person name="Segers F."/>
            <person name="Bicker A."/>
            <person name="Dal Grande F."/>
            <person name="Otte J."/>
            <person name="Hankeln T."/>
            <person name="Schmitt I."/>
            <person name="Ebersberger I."/>
        </authorList>
    </citation>
    <scope>NUCLEOTIDE SEQUENCE [LARGE SCALE GENOMIC DNA]</scope>
    <source>
        <strain evidence="4">A1-1</strain>
    </source>
</reference>
<dbReference type="InterPro" id="IPR029069">
    <property type="entry name" value="HotDog_dom_sf"/>
</dbReference>
<keyword evidence="2" id="KW-0812">Transmembrane</keyword>
<dbReference type="PANTHER" id="PTHR47260:SF1">
    <property type="entry name" value="UPF0644 PROTEIN PB2B4.06"/>
    <property type="match status" value="1"/>
</dbReference>
<keyword evidence="2" id="KW-0472">Membrane</keyword>
<dbReference type="Proteomes" id="UP000324767">
    <property type="component" value="Unassembled WGS sequence"/>
</dbReference>
<feature type="domain" description="Thioesterase" evidence="3">
    <location>
        <begin position="181"/>
        <end position="235"/>
    </location>
</feature>
<protein>
    <recommendedName>
        <fullName evidence="3">Thioesterase domain-containing protein</fullName>
    </recommendedName>
</protein>
<feature type="transmembrane region" description="Helical" evidence="2">
    <location>
        <begin position="62"/>
        <end position="79"/>
    </location>
</feature>
<dbReference type="Pfam" id="PF03061">
    <property type="entry name" value="4HBT"/>
    <property type="match status" value="1"/>
</dbReference>
<sequence length="284" mass="31217">MRALARPRRHNLYPASPRPIRTARRTTPPHRSTSTLTPQPSTTSPPATPASTPAPRRPRLPWIYATTFLFLGLATGQLVRLTVIPPPLPVPGSDHDAVLLDALHAQADALPIVRELRAHAADWKEWPAYSAIRSPHREHRLSTGPMAGARGLGVQRVFWNEREQRAISVMYFGGGLSGWPGVVHGGTVATVMDESLGRVAIRQLAQKTGVTANLELSYRAPTLANRFYILRAEVDEAKANLNTDRKKWVKGVLEEVDTGKVCVEARGLFVTPKGVKLTPFEEGF</sequence>
<dbReference type="CDD" id="cd03443">
    <property type="entry name" value="PaaI_thioesterase"/>
    <property type="match status" value="1"/>
</dbReference>
<dbReference type="Gene3D" id="3.10.129.10">
    <property type="entry name" value="Hotdog Thioesterase"/>
    <property type="match status" value="1"/>
</dbReference>
<dbReference type="EMBL" id="VXIT01000003">
    <property type="protein sequence ID" value="KAA6414293.1"/>
    <property type="molecule type" value="Genomic_DNA"/>
</dbReference>
<dbReference type="OrthoDB" id="506431at2759"/>
<evidence type="ECO:0000313" key="4">
    <source>
        <dbReference type="EMBL" id="KAA6414293.1"/>
    </source>
</evidence>
<dbReference type="InterPro" id="IPR052061">
    <property type="entry name" value="PTE-AB_protein"/>
</dbReference>
<proteinExistence type="predicted"/>